<gene>
    <name evidence="20" type="ORF">FOB60_004609</name>
</gene>
<dbReference type="AlphaFoldDB" id="A0A8X7T9L6"/>
<proteinExistence type="inferred from homology"/>
<keyword evidence="12 19" id="KW-0175">Coiled coil</keyword>
<keyword evidence="5" id="KW-0158">Chromosome</keyword>
<sequence length="228" mass="26478">MSLSNELDRIDRAAQSVESYVFETPGMFTNSIVNPPPIQTLLRDPTADERRLYKITNATGNQSTLDDPRVERVDGKSMYHEYDFDDPSFIMMNESENVDYEQPIVRLPTLYRPDPFPAKIDLKFQESDDLHQAIEDFTVVVDKYPSLIEDYDTIRGKLEQLRQEFVNVNDEIANMETELTQTKQTLWKEFKVPTDHVASSGELIDVDAEIEKEENRIRQLQAILDKRV</sequence>
<feature type="coiled-coil region" evidence="19">
    <location>
        <begin position="151"/>
        <end position="223"/>
    </location>
</feature>
<evidence type="ECO:0000256" key="19">
    <source>
        <dbReference type="SAM" id="Coils"/>
    </source>
</evidence>
<keyword evidence="10" id="KW-0159">Chromosome partition</keyword>
<dbReference type="Pfam" id="PF08657">
    <property type="entry name" value="DASH_Spc34"/>
    <property type="match status" value="2"/>
</dbReference>
<evidence type="ECO:0000256" key="7">
    <source>
        <dbReference type="ARBA" id="ARBA00022618"/>
    </source>
</evidence>
<evidence type="ECO:0000256" key="18">
    <source>
        <dbReference type="ARBA" id="ARBA00044346"/>
    </source>
</evidence>
<keyword evidence="7" id="KW-0132">Cell division</keyword>
<evidence type="ECO:0000256" key="6">
    <source>
        <dbReference type="ARBA" id="ARBA00022490"/>
    </source>
</evidence>
<keyword evidence="15" id="KW-0131">Cell cycle</keyword>
<keyword evidence="11" id="KW-0995">Kinetochore</keyword>
<evidence type="ECO:0000256" key="11">
    <source>
        <dbReference type="ARBA" id="ARBA00022838"/>
    </source>
</evidence>
<keyword evidence="16" id="KW-0137">Centromere</keyword>
<name>A0A8X7T9L6_CANPA</name>
<dbReference type="GO" id="GO:0042729">
    <property type="term" value="C:DASH complex"/>
    <property type="evidence" value="ECO:0007669"/>
    <property type="project" value="InterPro"/>
</dbReference>
<organism evidence="20 21">
    <name type="scientific">Candida parapsilosis</name>
    <name type="common">Yeast</name>
    <dbReference type="NCBI Taxonomy" id="5480"/>
    <lineage>
        <taxon>Eukaryota</taxon>
        <taxon>Fungi</taxon>
        <taxon>Dikarya</taxon>
        <taxon>Ascomycota</taxon>
        <taxon>Saccharomycotina</taxon>
        <taxon>Pichiomycetes</taxon>
        <taxon>Debaryomycetaceae</taxon>
        <taxon>Candida/Lodderomyces clade</taxon>
        <taxon>Candida</taxon>
    </lineage>
</organism>
<evidence type="ECO:0000256" key="5">
    <source>
        <dbReference type="ARBA" id="ARBA00022454"/>
    </source>
</evidence>
<evidence type="ECO:0000313" key="21">
    <source>
        <dbReference type="Proteomes" id="UP000590412"/>
    </source>
</evidence>
<evidence type="ECO:0000256" key="8">
    <source>
        <dbReference type="ARBA" id="ARBA00022701"/>
    </source>
</evidence>
<dbReference type="Proteomes" id="UP000590412">
    <property type="component" value="Unassembled WGS sequence"/>
</dbReference>
<evidence type="ECO:0000256" key="3">
    <source>
        <dbReference type="ARBA" id="ARBA00004629"/>
    </source>
</evidence>
<reference evidence="20" key="1">
    <citation type="submission" date="2020-03" db="EMBL/GenBank/DDBJ databases">
        <title>FDA dAtabase for Regulatory Grade micrObial Sequences (FDA-ARGOS): Supporting development and validation of Infectious Disease Dx tests.</title>
        <authorList>
            <person name="Campos J."/>
            <person name="Goldberg B."/>
            <person name="Tallon L."/>
            <person name="Sadzewicz L."/>
            <person name="Vavikolanu K."/>
            <person name="Mehta A."/>
            <person name="Aluvathingal J."/>
            <person name="Nadendla S."/>
            <person name="Nandy P."/>
            <person name="Geyer C."/>
            <person name="Yan Y."/>
            <person name="Sichtig H."/>
        </authorList>
    </citation>
    <scope>NUCLEOTIDE SEQUENCE [LARGE SCALE GENOMIC DNA]</scope>
    <source>
        <strain evidence="20">FDAARGOS_652</strain>
    </source>
</reference>
<evidence type="ECO:0000256" key="13">
    <source>
        <dbReference type="ARBA" id="ARBA00023212"/>
    </source>
</evidence>
<keyword evidence="8" id="KW-0493">Microtubule</keyword>
<evidence type="ECO:0000256" key="4">
    <source>
        <dbReference type="ARBA" id="ARBA00008491"/>
    </source>
</evidence>
<evidence type="ECO:0000313" key="20">
    <source>
        <dbReference type="EMBL" id="KAF6047073.1"/>
    </source>
</evidence>
<comment type="subcellular location">
    <subcellularLocation>
        <location evidence="3">Chromosome</location>
        <location evidence="3">Centromere</location>
        <location evidence="3">Kinetochore</location>
    </subcellularLocation>
    <subcellularLocation>
        <location evidence="2">Cytoplasm</location>
        <location evidence="2">Cytoskeleton</location>
        <location evidence="2">Spindle</location>
    </subcellularLocation>
    <subcellularLocation>
        <location evidence="1">Nucleus</location>
    </subcellularLocation>
</comment>
<dbReference type="GO" id="GO:0005876">
    <property type="term" value="C:spindle microtubule"/>
    <property type="evidence" value="ECO:0007669"/>
    <property type="project" value="InterPro"/>
</dbReference>
<dbReference type="GO" id="GO:0051301">
    <property type="term" value="P:cell division"/>
    <property type="evidence" value="ECO:0007669"/>
    <property type="project" value="UniProtKB-KW"/>
</dbReference>
<evidence type="ECO:0000256" key="12">
    <source>
        <dbReference type="ARBA" id="ARBA00023054"/>
    </source>
</evidence>
<comment type="caution">
    <text evidence="20">The sequence shown here is derived from an EMBL/GenBank/DDBJ whole genome shotgun (WGS) entry which is preliminary data.</text>
</comment>
<keyword evidence="9" id="KW-0498">Mitosis</keyword>
<evidence type="ECO:0000256" key="9">
    <source>
        <dbReference type="ARBA" id="ARBA00022776"/>
    </source>
</evidence>
<keyword evidence="6" id="KW-0963">Cytoplasm</keyword>
<evidence type="ECO:0000256" key="10">
    <source>
        <dbReference type="ARBA" id="ARBA00022829"/>
    </source>
</evidence>
<comment type="similarity">
    <text evidence="4">Belongs to the DASH complex SPC34 family.</text>
</comment>
<protein>
    <recommendedName>
        <fullName evidence="17">DASH complex subunit SPC34</fullName>
    </recommendedName>
    <alternativeName>
        <fullName evidence="18">Outer kinetochore protein SPC34</fullName>
    </alternativeName>
</protein>
<evidence type="ECO:0000256" key="1">
    <source>
        <dbReference type="ARBA" id="ARBA00004123"/>
    </source>
</evidence>
<evidence type="ECO:0000256" key="14">
    <source>
        <dbReference type="ARBA" id="ARBA00023242"/>
    </source>
</evidence>
<dbReference type="GO" id="GO:0008608">
    <property type="term" value="P:attachment of spindle microtubules to kinetochore"/>
    <property type="evidence" value="ECO:0007669"/>
    <property type="project" value="InterPro"/>
</dbReference>
<keyword evidence="13" id="KW-0206">Cytoskeleton</keyword>
<dbReference type="EMBL" id="JABWAB010000007">
    <property type="protein sequence ID" value="KAF6047073.1"/>
    <property type="molecule type" value="Genomic_DNA"/>
</dbReference>
<dbReference type="InterPro" id="IPR013966">
    <property type="entry name" value="Spc34"/>
</dbReference>
<evidence type="ECO:0000256" key="15">
    <source>
        <dbReference type="ARBA" id="ARBA00023306"/>
    </source>
</evidence>
<evidence type="ECO:0000256" key="16">
    <source>
        <dbReference type="ARBA" id="ARBA00023328"/>
    </source>
</evidence>
<evidence type="ECO:0000256" key="2">
    <source>
        <dbReference type="ARBA" id="ARBA00004186"/>
    </source>
</evidence>
<keyword evidence="14" id="KW-0539">Nucleus</keyword>
<accession>A0A8X7T9L6</accession>
<evidence type="ECO:0000256" key="17">
    <source>
        <dbReference type="ARBA" id="ARBA00044112"/>
    </source>
</evidence>
<dbReference type="OrthoDB" id="10016597at2759"/>